<dbReference type="AlphaFoldDB" id="A0A139I9L9"/>
<dbReference type="OrthoDB" id="10685277at2759"/>
<gene>
    <name evidence="1" type="ORF">AC579_3295</name>
</gene>
<name>A0A139I9L9_9PEZI</name>
<organism evidence="1 2">
    <name type="scientific">Pseudocercospora musae</name>
    <dbReference type="NCBI Taxonomy" id="113226"/>
    <lineage>
        <taxon>Eukaryota</taxon>
        <taxon>Fungi</taxon>
        <taxon>Dikarya</taxon>
        <taxon>Ascomycota</taxon>
        <taxon>Pezizomycotina</taxon>
        <taxon>Dothideomycetes</taxon>
        <taxon>Dothideomycetidae</taxon>
        <taxon>Mycosphaerellales</taxon>
        <taxon>Mycosphaerellaceae</taxon>
        <taxon>Pseudocercospora</taxon>
    </lineage>
</organism>
<evidence type="ECO:0000313" key="2">
    <source>
        <dbReference type="Proteomes" id="UP000073492"/>
    </source>
</evidence>
<accession>A0A139I9L9</accession>
<protein>
    <submittedName>
        <fullName evidence="1">Uncharacterized protein</fullName>
    </submittedName>
</protein>
<dbReference type="Proteomes" id="UP000073492">
    <property type="component" value="Unassembled WGS sequence"/>
</dbReference>
<proteinExistence type="predicted"/>
<comment type="caution">
    <text evidence="1">The sequence shown here is derived from an EMBL/GenBank/DDBJ whole genome shotgun (WGS) entry which is preliminary data.</text>
</comment>
<reference evidence="1 2" key="1">
    <citation type="submission" date="2015-07" db="EMBL/GenBank/DDBJ databases">
        <title>Comparative genomics of the Sigatoka disease complex on banana suggests a link between parallel evolutionary changes in Pseudocercospora fijiensis and Pseudocercospora eumusae and increased virulence on the banana host.</title>
        <authorList>
            <person name="Chang T.-C."/>
            <person name="Salvucci A."/>
            <person name="Crous P.W."/>
            <person name="Stergiopoulos I."/>
        </authorList>
    </citation>
    <scope>NUCLEOTIDE SEQUENCE [LARGE SCALE GENOMIC DNA]</scope>
    <source>
        <strain evidence="1 2">CBS 116634</strain>
    </source>
</reference>
<evidence type="ECO:0000313" key="1">
    <source>
        <dbReference type="EMBL" id="KXT11451.1"/>
    </source>
</evidence>
<keyword evidence="2" id="KW-1185">Reference proteome</keyword>
<dbReference type="EMBL" id="LFZO01000199">
    <property type="protein sequence ID" value="KXT11451.1"/>
    <property type="molecule type" value="Genomic_DNA"/>
</dbReference>
<sequence length="127" mass="13788">MRFLFQKQPAPGALPGKRRNYFCAALSSTIILLQALAVVCASRLSNLGRRLSKAGSPRNKLSNVASIFGIYPKGNGYDYIGANAHATFKVIALAVLDQVIHDKNRKEEDYGLESLEVEGHGLADDPT</sequence>